<dbReference type="GO" id="GO:0016987">
    <property type="term" value="F:sigma factor activity"/>
    <property type="evidence" value="ECO:0007669"/>
    <property type="project" value="UniProtKB-KW"/>
</dbReference>
<dbReference type="OrthoDB" id="1056775at2"/>
<dbReference type="PANTHER" id="PTHR43133">
    <property type="entry name" value="RNA POLYMERASE ECF-TYPE SIGMA FACTO"/>
    <property type="match status" value="1"/>
</dbReference>
<dbReference type="InterPro" id="IPR013325">
    <property type="entry name" value="RNA_pol_sigma_r2"/>
</dbReference>
<accession>A0A0D5YTX3</accession>
<dbReference type="InterPro" id="IPR013249">
    <property type="entry name" value="RNA_pol_sigma70_r4_t2"/>
</dbReference>
<organism evidence="7 8">
    <name type="scientific">Flagellimonas lutaonensis</name>
    <dbReference type="NCBI Taxonomy" id="516051"/>
    <lineage>
        <taxon>Bacteria</taxon>
        <taxon>Pseudomonadati</taxon>
        <taxon>Bacteroidota</taxon>
        <taxon>Flavobacteriia</taxon>
        <taxon>Flavobacteriales</taxon>
        <taxon>Flavobacteriaceae</taxon>
        <taxon>Flagellimonas</taxon>
    </lineage>
</organism>
<evidence type="ECO:0000256" key="1">
    <source>
        <dbReference type="ARBA" id="ARBA00010641"/>
    </source>
</evidence>
<evidence type="ECO:0000313" key="7">
    <source>
        <dbReference type="EMBL" id="AKA35680.1"/>
    </source>
</evidence>
<sequence>MKIIRLYKNEKQLIAKAVDGDRQAQRTIYERFSPKMLGVCRQYIKDVQFAEDVMVGGFVKVFKNLKTFGHRGSFEGWIRKIMVRECISHLRKKQFVVYGEEAYEHMAIAEENQTSVSDVEHIQHLIDGLPEGYKMVFVLYAVEGYKHEEIAQLLQISVGTSKSQLFKARKMLQENLRLMGITPRTKSRGQ</sequence>
<dbReference type="InterPro" id="IPR013324">
    <property type="entry name" value="RNA_pol_sigma_r3/r4-like"/>
</dbReference>
<dbReference type="HOGENOM" id="CLU_047691_3_2_10"/>
<dbReference type="Pfam" id="PF04542">
    <property type="entry name" value="Sigma70_r2"/>
    <property type="match status" value="1"/>
</dbReference>
<proteinExistence type="inferred from homology"/>
<dbReference type="InterPro" id="IPR007627">
    <property type="entry name" value="RNA_pol_sigma70_r2"/>
</dbReference>
<evidence type="ECO:0000256" key="4">
    <source>
        <dbReference type="ARBA" id="ARBA00023163"/>
    </source>
</evidence>
<dbReference type="Gene3D" id="1.10.1740.10">
    <property type="match status" value="1"/>
</dbReference>
<dbReference type="KEGG" id="mlt:VC82_2085"/>
<dbReference type="GO" id="GO:0006352">
    <property type="term" value="P:DNA-templated transcription initiation"/>
    <property type="evidence" value="ECO:0007669"/>
    <property type="project" value="InterPro"/>
</dbReference>
<name>A0A0D5YTX3_9FLAO</name>
<feature type="domain" description="RNA polymerase sigma-70 region 2" evidence="5">
    <location>
        <begin position="28"/>
        <end position="94"/>
    </location>
</feature>
<dbReference type="Proteomes" id="UP000032726">
    <property type="component" value="Chromosome"/>
</dbReference>
<dbReference type="PATRIC" id="fig|516051.4.peg.2148"/>
<evidence type="ECO:0000259" key="6">
    <source>
        <dbReference type="Pfam" id="PF08281"/>
    </source>
</evidence>
<dbReference type="InterPro" id="IPR014284">
    <property type="entry name" value="RNA_pol_sigma-70_dom"/>
</dbReference>
<evidence type="ECO:0000313" key="8">
    <source>
        <dbReference type="Proteomes" id="UP000032726"/>
    </source>
</evidence>
<dbReference type="InterPro" id="IPR039425">
    <property type="entry name" value="RNA_pol_sigma-70-like"/>
</dbReference>
<dbReference type="SUPFAM" id="SSF88946">
    <property type="entry name" value="Sigma2 domain of RNA polymerase sigma factors"/>
    <property type="match status" value="1"/>
</dbReference>
<reference evidence="7 8" key="1">
    <citation type="submission" date="2015-03" db="EMBL/GenBank/DDBJ databases">
        <title>Complete genome sequence of Muricauda lutaonensis CC-HSB-11T, isolated from a coastal hot spring.</title>
        <authorList>
            <person name="Kim K.M."/>
        </authorList>
    </citation>
    <scope>NUCLEOTIDE SEQUENCE [LARGE SCALE GENOMIC DNA]</scope>
    <source>
        <strain evidence="7 8">CC-HSB-11</strain>
    </source>
</reference>
<dbReference type="CDD" id="cd06171">
    <property type="entry name" value="Sigma70_r4"/>
    <property type="match status" value="1"/>
</dbReference>
<comment type="similarity">
    <text evidence="1">Belongs to the sigma-70 factor family. ECF subfamily.</text>
</comment>
<evidence type="ECO:0000256" key="2">
    <source>
        <dbReference type="ARBA" id="ARBA00023015"/>
    </source>
</evidence>
<evidence type="ECO:0000259" key="5">
    <source>
        <dbReference type="Pfam" id="PF04542"/>
    </source>
</evidence>
<dbReference type="NCBIfam" id="TIGR02937">
    <property type="entry name" value="sigma70-ECF"/>
    <property type="match status" value="1"/>
</dbReference>
<gene>
    <name evidence="7" type="ORF">VC82_2085</name>
</gene>
<dbReference type="AlphaFoldDB" id="A0A0D5YTX3"/>
<keyword evidence="3" id="KW-0731">Sigma factor</keyword>
<dbReference type="PANTHER" id="PTHR43133:SF46">
    <property type="entry name" value="RNA POLYMERASE SIGMA-70 FACTOR ECF SUBFAMILY"/>
    <property type="match status" value="1"/>
</dbReference>
<dbReference type="STRING" id="516051.VC82_2085"/>
<evidence type="ECO:0000256" key="3">
    <source>
        <dbReference type="ARBA" id="ARBA00023082"/>
    </source>
</evidence>
<dbReference type="EMBL" id="CP011071">
    <property type="protein sequence ID" value="AKA35680.1"/>
    <property type="molecule type" value="Genomic_DNA"/>
</dbReference>
<keyword evidence="8" id="KW-1185">Reference proteome</keyword>
<keyword evidence="4" id="KW-0804">Transcription</keyword>
<feature type="domain" description="RNA polymerase sigma factor 70 region 4 type 2" evidence="6">
    <location>
        <begin position="122"/>
        <end position="172"/>
    </location>
</feature>
<protein>
    <submittedName>
        <fullName evidence="7">RNA polymerase, sigma-24 subunit, ECF subfamily</fullName>
    </submittedName>
</protein>
<dbReference type="RefSeq" id="WP_045803385.1">
    <property type="nucleotide sequence ID" value="NZ_CP011071.1"/>
</dbReference>
<dbReference type="Gene3D" id="1.10.10.10">
    <property type="entry name" value="Winged helix-like DNA-binding domain superfamily/Winged helix DNA-binding domain"/>
    <property type="match status" value="1"/>
</dbReference>
<dbReference type="Pfam" id="PF08281">
    <property type="entry name" value="Sigma70_r4_2"/>
    <property type="match status" value="1"/>
</dbReference>
<keyword evidence="2" id="KW-0805">Transcription regulation</keyword>
<dbReference type="SUPFAM" id="SSF88659">
    <property type="entry name" value="Sigma3 and sigma4 domains of RNA polymerase sigma factors"/>
    <property type="match status" value="1"/>
</dbReference>
<dbReference type="GO" id="GO:0003677">
    <property type="term" value="F:DNA binding"/>
    <property type="evidence" value="ECO:0007669"/>
    <property type="project" value="InterPro"/>
</dbReference>
<dbReference type="InterPro" id="IPR036388">
    <property type="entry name" value="WH-like_DNA-bd_sf"/>
</dbReference>